<reference evidence="3 4" key="1">
    <citation type="submission" date="2023-07" db="EMBL/GenBank/DDBJ databases">
        <title>Genomic Encyclopedia of Type Strains, Phase IV (KMG-IV): sequencing the most valuable type-strain genomes for metagenomic binning, comparative biology and taxonomic classification.</title>
        <authorList>
            <person name="Goeker M."/>
        </authorList>
    </citation>
    <scope>NUCLEOTIDE SEQUENCE [LARGE SCALE GENOMIC DNA]</scope>
    <source>
        <strain evidence="3 4">DSM 23494</strain>
    </source>
</reference>
<gene>
    <name evidence="3" type="ORF">J2S17_005213</name>
</gene>
<accession>A0ABU0APR2</accession>
<keyword evidence="1" id="KW-1133">Transmembrane helix</keyword>
<feature type="transmembrane region" description="Helical" evidence="1">
    <location>
        <begin position="7"/>
        <end position="27"/>
    </location>
</feature>
<keyword evidence="1" id="KW-0812">Transmembrane</keyword>
<name>A0ABU0APR2_9BACI</name>
<keyword evidence="1" id="KW-0472">Membrane</keyword>
<keyword evidence="4" id="KW-1185">Reference proteome</keyword>
<dbReference type="PROSITE" id="PS51782">
    <property type="entry name" value="LYSM"/>
    <property type="match status" value="1"/>
</dbReference>
<proteinExistence type="predicted"/>
<organism evidence="3 4">
    <name type="scientific">Cytobacillus purgationiresistens</name>
    <dbReference type="NCBI Taxonomy" id="863449"/>
    <lineage>
        <taxon>Bacteria</taxon>
        <taxon>Bacillati</taxon>
        <taxon>Bacillota</taxon>
        <taxon>Bacilli</taxon>
        <taxon>Bacillales</taxon>
        <taxon>Bacillaceae</taxon>
        <taxon>Cytobacillus</taxon>
    </lineage>
</organism>
<feature type="domain" description="LysM" evidence="2">
    <location>
        <begin position="38"/>
        <end position="89"/>
    </location>
</feature>
<dbReference type="RefSeq" id="WP_307479209.1">
    <property type="nucleotide sequence ID" value="NZ_JAUSUB010000036.1"/>
</dbReference>
<dbReference type="InterPro" id="IPR036779">
    <property type="entry name" value="LysM_dom_sf"/>
</dbReference>
<evidence type="ECO:0000259" key="2">
    <source>
        <dbReference type="PROSITE" id="PS51782"/>
    </source>
</evidence>
<dbReference type="EMBL" id="JAUSUB010000036">
    <property type="protein sequence ID" value="MDQ0273281.1"/>
    <property type="molecule type" value="Genomic_DNA"/>
</dbReference>
<evidence type="ECO:0000313" key="3">
    <source>
        <dbReference type="EMBL" id="MDQ0273281.1"/>
    </source>
</evidence>
<comment type="caution">
    <text evidence="3">The sequence shown here is derived from an EMBL/GenBank/DDBJ whole genome shotgun (WGS) entry which is preliminary data.</text>
</comment>
<evidence type="ECO:0000313" key="4">
    <source>
        <dbReference type="Proteomes" id="UP001238088"/>
    </source>
</evidence>
<evidence type="ECO:0000256" key="1">
    <source>
        <dbReference type="SAM" id="Phobius"/>
    </source>
</evidence>
<protein>
    <recommendedName>
        <fullName evidence="2">LysM domain-containing protein</fullName>
    </recommendedName>
</protein>
<dbReference type="Gene3D" id="3.10.350.10">
    <property type="entry name" value="LysM domain"/>
    <property type="match status" value="1"/>
</dbReference>
<dbReference type="InterPro" id="IPR018392">
    <property type="entry name" value="LysM"/>
</dbReference>
<dbReference type="Proteomes" id="UP001238088">
    <property type="component" value="Unassembled WGS sequence"/>
</dbReference>
<sequence length="107" mass="12288">MKKLWDSYSYAIILVVLSFGLSVFFALKTEVPNQDEFVKVVVREGDSIWKMAGYFGDEHDLSAEEFVKWVENNNGVSYGKIYPGEELIIPVKETRPHETNLASSYFE</sequence>